<evidence type="ECO:0000256" key="1">
    <source>
        <dbReference type="ARBA" id="ARBA00006485"/>
    </source>
</evidence>
<feature type="compositionally biased region" description="Basic and acidic residues" evidence="7">
    <location>
        <begin position="68"/>
        <end position="100"/>
    </location>
</feature>
<feature type="compositionally biased region" description="Basic residues" evidence="7">
    <location>
        <begin position="15"/>
        <end position="30"/>
    </location>
</feature>
<dbReference type="Proteomes" id="UP001189624">
    <property type="component" value="Chromosome 9"/>
</dbReference>
<feature type="region of interest" description="Disordered" evidence="7">
    <location>
        <begin position="1"/>
        <end position="100"/>
    </location>
</feature>
<feature type="compositionally biased region" description="Basic and acidic residues" evidence="7">
    <location>
        <begin position="456"/>
        <end position="486"/>
    </location>
</feature>
<name>A0AA86T5Z5_9FABA</name>
<evidence type="ECO:0000256" key="2">
    <source>
        <dbReference type="ARBA" id="ARBA00022679"/>
    </source>
</evidence>
<evidence type="ECO:0000256" key="6">
    <source>
        <dbReference type="PROSITE-ProRule" id="PRU10141"/>
    </source>
</evidence>
<dbReference type="PROSITE" id="PS00107">
    <property type="entry name" value="PROTEIN_KINASE_ATP"/>
    <property type="match status" value="1"/>
</dbReference>
<dbReference type="GO" id="GO:0032968">
    <property type="term" value="P:positive regulation of transcription elongation by RNA polymerase II"/>
    <property type="evidence" value="ECO:0007669"/>
    <property type="project" value="TreeGrafter"/>
</dbReference>
<dbReference type="Pfam" id="PF00069">
    <property type="entry name" value="Pkinase"/>
    <property type="match status" value="1"/>
</dbReference>
<dbReference type="PROSITE" id="PS50011">
    <property type="entry name" value="PROTEIN_KINASE_DOM"/>
    <property type="match status" value="1"/>
</dbReference>
<evidence type="ECO:0000256" key="3">
    <source>
        <dbReference type="ARBA" id="ARBA00022741"/>
    </source>
</evidence>
<evidence type="ECO:0000313" key="10">
    <source>
        <dbReference type="Proteomes" id="UP001189624"/>
    </source>
</evidence>
<feature type="domain" description="Protein kinase" evidence="8">
    <location>
        <begin position="130"/>
        <end position="410"/>
    </location>
</feature>
<evidence type="ECO:0000256" key="5">
    <source>
        <dbReference type="ARBA" id="ARBA00022840"/>
    </source>
</evidence>
<evidence type="ECO:0000256" key="4">
    <source>
        <dbReference type="ARBA" id="ARBA00022777"/>
    </source>
</evidence>
<keyword evidence="4" id="KW-0418">Kinase</keyword>
<evidence type="ECO:0000256" key="7">
    <source>
        <dbReference type="SAM" id="MobiDB-lite"/>
    </source>
</evidence>
<protein>
    <recommendedName>
        <fullName evidence="8">Protein kinase domain-containing protein</fullName>
    </recommendedName>
</protein>
<dbReference type="InterPro" id="IPR000719">
    <property type="entry name" value="Prot_kinase_dom"/>
</dbReference>
<feature type="binding site" evidence="6">
    <location>
        <position position="159"/>
    </location>
    <ligand>
        <name>ATP</name>
        <dbReference type="ChEBI" id="CHEBI:30616"/>
    </ligand>
</feature>
<keyword evidence="10" id="KW-1185">Reference proteome</keyword>
<keyword evidence="2" id="KW-0808">Transferase</keyword>
<dbReference type="GO" id="GO:0005524">
    <property type="term" value="F:ATP binding"/>
    <property type="evidence" value="ECO:0007669"/>
    <property type="project" value="UniProtKB-UniRule"/>
</dbReference>
<dbReference type="GO" id="GO:0000307">
    <property type="term" value="C:cyclin-dependent protein kinase holoenzyme complex"/>
    <property type="evidence" value="ECO:0007669"/>
    <property type="project" value="TreeGrafter"/>
</dbReference>
<evidence type="ECO:0000259" key="8">
    <source>
        <dbReference type="PROSITE" id="PS50011"/>
    </source>
</evidence>
<keyword evidence="5 6" id="KW-0067">ATP-binding</keyword>
<dbReference type="InterPro" id="IPR011009">
    <property type="entry name" value="Kinase-like_dom_sf"/>
</dbReference>
<dbReference type="FunFam" id="1.10.510.10:FF:000620">
    <property type="entry name" value="Putative serine/threonine-protein kinase"/>
    <property type="match status" value="1"/>
</dbReference>
<dbReference type="Gene3D" id="3.30.200.20">
    <property type="entry name" value="Phosphorylase Kinase, domain 1"/>
    <property type="match status" value="1"/>
</dbReference>
<organism evidence="9 10">
    <name type="scientific">Sphenostylis stenocarpa</name>
    <dbReference type="NCBI Taxonomy" id="92480"/>
    <lineage>
        <taxon>Eukaryota</taxon>
        <taxon>Viridiplantae</taxon>
        <taxon>Streptophyta</taxon>
        <taxon>Embryophyta</taxon>
        <taxon>Tracheophyta</taxon>
        <taxon>Spermatophyta</taxon>
        <taxon>Magnoliopsida</taxon>
        <taxon>eudicotyledons</taxon>
        <taxon>Gunneridae</taxon>
        <taxon>Pentapetalae</taxon>
        <taxon>rosids</taxon>
        <taxon>fabids</taxon>
        <taxon>Fabales</taxon>
        <taxon>Fabaceae</taxon>
        <taxon>Papilionoideae</taxon>
        <taxon>50 kb inversion clade</taxon>
        <taxon>NPAAA clade</taxon>
        <taxon>indigoferoid/millettioid clade</taxon>
        <taxon>Phaseoleae</taxon>
        <taxon>Sphenostylis</taxon>
    </lineage>
</organism>
<dbReference type="Gramene" id="rna-AYBTSS11_LOCUS26690">
    <property type="protein sequence ID" value="CAJ1974610.1"/>
    <property type="gene ID" value="gene-AYBTSS11_LOCUS26690"/>
</dbReference>
<dbReference type="InterPro" id="IPR017441">
    <property type="entry name" value="Protein_kinase_ATP_BS"/>
</dbReference>
<accession>A0AA86T5Z5</accession>
<dbReference type="PROSITE" id="PS00108">
    <property type="entry name" value="PROTEIN_KINASE_ST"/>
    <property type="match status" value="1"/>
</dbReference>
<dbReference type="PANTHER" id="PTHR24056">
    <property type="entry name" value="CELL DIVISION PROTEIN KINASE"/>
    <property type="match status" value="1"/>
</dbReference>
<dbReference type="FunFam" id="3.30.200.20:FF:000021">
    <property type="entry name" value="probable serine/threonine-protein kinase At1g54610"/>
    <property type="match status" value="1"/>
</dbReference>
<dbReference type="Gene3D" id="1.10.510.10">
    <property type="entry name" value="Transferase(Phosphotransferase) domain 1"/>
    <property type="match status" value="1"/>
</dbReference>
<feature type="compositionally biased region" description="Basic residues" evidence="7">
    <location>
        <begin position="435"/>
        <end position="445"/>
    </location>
</feature>
<evidence type="ECO:0000313" key="9">
    <source>
        <dbReference type="EMBL" id="CAJ1974610.1"/>
    </source>
</evidence>
<dbReference type="InterPro" id="IPR050108">
    <property type="entry name" value="CDK"/>
</dbReference>
<dbReference type="SUPFAM" id="SSF56112">
    <property type="entry name" value="Protein kinase-like (PK-like)"/>
    <property type="match status" value="1"/>
</dbReference>
<keyword evidence="3 6" id="KW-0547">Nucleotide-binding</keyword>
<dbReference type="GO" id="GO:0005634">
    <property type="term" value="C:nucleus"/>
    <property type="evidence" value="ECO:0007669"/>
    <property type="project" value="TreeGrafter"/>
</dbReference>
<dbReference type="InterPro" id="IPR008271">
    <property type="entry name" value="Ser/Thr_kinase_AS"/>
</dbReference>
<gene>
    <name evidence="9" type="ORF">AYBTSS11_LOCUS26690</name>
</gene>
<feature type="region of interest" description="Disordered" evidence="7">
    <location>
        <begin position="427"/>
        <end position="503"/>
    </location>
</feature>
<dbReference type="AlphaFoldDB" id="A0AA86T5Z5"/>
<comment type="similarity">
    <text evidence="1">Belongs to the protein kinase superfamily. CMGC Ser/Thr protein kinase family. CDC2/CDKX subfamily.</text>
</comment>
<dbReference type="EMBL" id="OY731406">
    <property type="protein sequence ID" value="CAJ1974610.1"/>
    <property type="molecule type" value="Genomic_DNA"/>
</dbReference>
<dbReference type="GO" id="GO:0008353">
    <property type="term" value="F:RNA polymerase II CTD heptapeptide repeat kinase activity"/>
    <property type="evidence" value="ECO:0007669"/>
    <property type="project" value="TreeGrafter"/>
</dbReference>
<reference evidence="9" key="1">
    <citation type="submission" date="2023-10" db="EMBL/GenBank/DDBJ databases">
        <authorList>
            <person name="Domelevo Entfellner J.-B."/>
        </authorList>
    </citation>
    <scope>NUCLEOTIDE SEQUENCE</scope>
</reference>
<dbReference type="PANTHER" id="PTHR24056:SF221">
    <property type="entry name" value="OS02G0304500 PROTEIN"/>
    <property type="match status" value="1"/>
</dbReference>
<feature type="compositionally biased region" description="Low complexity" evidence="7">
    <location>
        <begin position="490"/>
        <end position="501"/>
    </location>
</feature>
<dbReference type="SMART" id="SM00220">
    <property type="entry name" value="S_TKc"/>
    <property type="match status" value="1"/>
</dbReference>
<proteinExistence type="inferred from homology"/>
<sequence length="593" mass="66354">MGCVCGKFSPPHQAERRKRAVKRVVKKGSRPRSSNVGERVTRETQRQRVSVRVNKDSGGDVVGGGGGDEEKVDAKKEKIRAWEDTAKESKSSKDSEESKNEFVGGWPKWLLDNIPANVLAKLVPKSADSYEKLAKIGRGTYSNVYKAREKGTRKIVALKKVRFDTSDSESIKFMAREIMFLQKLDHPNIIKLKGLATSRMQYSLYLVFDLMQFDLTRIISRPGETLTEPQIKCYMQQLLSGLQHCHERGIMHRDIKASNLLIDRRGVLKIADFGLATSIESEKPLTNRVVTLWYRAPELLLGSTDYGCSIDLWSAGCLLAEMFVGRPIMPGRTEVEQIHMIFKLCGSPPEDYFKKLKLTTSYRPPQHYKPTYQENFHKFPSSSQPLLATLLDLNPANRGSAASALQSQFFQCSPLACDPSALPVIHKNEDERLQTKRGKRDRASKRGQPSQTSKSEASESEKKQIAEKPRQNAESSKEKNVKEQKQGQETGHSGSSTSSGSKLFMNEGITNASLSPVFFSSGSVRKSPKTEGHPNALKNIKNYSALLQASMIDMINRNEGNEVPQLRKSLSALDFRLGPDKLSNLYGLPDKQI</sequence>